<dbReference type="Pfam" id="PF00015">
    <property type="entry name" value="MCPsignal"/>
    <property type="match status" value="1"/>
</dbReference>
<dbReference type="InterPro" id="IPR029151">
    <property type="entry name" value="Sensor-like_sf"/>
</dbReference>
<sequence>MSDAPIKRPLWIRITAYGFAAVLFASAAIGGLAWYRQSAMSTQSVASELQNDMAHIQSDMDAQKRVASALALAIAGEPETGYLIQSNAKDDIIRRYADAFPAISAKGALQLITFVDASAQVVARIHEPDKFGDNMTGRRNMVVKAIADGQLMAGTEPGRTAVSMFASAPVMQAGVAVGAVDIGTKLTNEYFARLADEVKADVAIYINGAEGLVAQASTFADKPLLTPEELKAAFEGTLTQRTVATAAGTYAVTALPFTDFSGSKVGLMELASDITALVEEQQAARWESIVGMIAVCLVSLVGFLLFARSLGGLIQRLTQTMGSLAAGSLTVEVVGQDRPDEIGAMARAVQVFKTAALENKRLESEAEAARAAQASQRERQSALDHSKEEDLRAFVEAVEQSFDALSAGDLTVRMTRAVAPEFEPIREKFNASVAELEAAISGVAGGVATLRTGLAEISVASNDLAQRTEQQAASLEQTVAALSEVTTGVNQTAEGAARAQVGASAAQKNAEKGGEIVARAVAAMAEIEHSSEEIGKIIGVIDEIAFQTNLLALNAGVEAARAGEAGRGFAVVAQEVRGLAQRSAEAAKEIKNLISTSSKQVGEGVELVTASGKSLEEIVAQVGDMSAVVAEIARSAREQAVSLREVSGAADQMDKVTQQNAAMVEEATAAAQTLSDETDELAAMVERFTTNTGHGAAARGGTPARGSAPAPRQASRAPASRASRPVTQMRTTGTGGAAPAPAAEGWEEF</sequence>
<dbReference type="SMART" id="SM00304">
    <property type="entry name" value="HAMP"/>
    <property type="match status" value="2"/>
</dbReference>
<evidence type="ECO:0000313" key="11">
    <source>
        <dbReference type="Proteomes" id="UP000613160"/>
    </source>
</evidence>
<dbReference type="PROSITE" id="PS50885">
    <property type="entry name" value="HAMP"/>
    <property type="match status" value="2"/>
</dbReference>
<keyword evidence="7" id="KW-0812">Transmembrane</keyword>
<comment type="subcellular location">
    <subcellularLocation>
        <location evidence="1">Membrane</location>
    </subcellularLocation>
</comment>
<keyword evidence="2" id="KW-0145">Chemotaxis</keyword>
<dbReference type="Proteomes" id="UP000613160">
    <property type="component" value="Unassembled WGS sequence"/>
</dbReference>
<dbReference type="GO" id="GO:0007165">
    <property type="term" value="P:signal transduction"/>
    <property type="evidence" value="ECO:0007669"/>
    <property type="project" value="UniProtKB-KW"/>
</dbReference>
<keyword evidence="4" id="KW-0807">Transducer</keyword>
<evidence type="ECO:0000256" key="4">
    <source>
        <dbReference type="PROSITE-ProRule" id="PRU00284"/>
    </source>
</evidence>
<feature type="transmembrane region" description="Helical" evidence="7">
    <location>
        <begin position="289"/>
        <end position="307"/>
    </location>
</feature>
<dbReference type="Pfam" id="PF00672">
    <property type="entry name" value="HAMP"/>
    <property type="match status" value="1"/>
</dbReference>
<dbReference type="GO" id="GO:0004888">
    <property type="term" value="F:transmembrane signaling receptor activity"/>
    <property type="evidence" value="ECO:0007669"/>
    <property type="project" value="InterPro"/>
</dbReference>
<keyword evidence="5" id="KW-0175">Coiled coil</keyword>
<dbReference type="PROSITE" id="PS50111">
    <property type="entry name" value="CHEMOTAXIS_TRANSDUC_2"/>
    <property type="match status" value="1"/>
</dbReference>
<comment type="similarity">
    <text evidence="3">Belongs to the methyl-accepting chemotaxis (MCP) protein family.</text>
</comment>
<feature type="compositionally biased region" description="Low complexity" evidence="6">
    <location>
        <begin position="692"/>
        <end position="725"/>
    </location>
</feature>
<feature type="coiled-coil region" evidence="5">
    <location>
        <begin position="352"/>
        <end position="379"/>
    </location>
</feature>
<dbReference type="SUPFAM" id="SSF103190">
    <property type="entry name" value="Sensory domain-like"/>
    <property type="match status" value="1"/>
</dbReference>
<keyword evidence="11" id="KW-1185">Reference proteome</keyword>
<gene>
    <name evidence="10" type="ORF">GCM10011335_03480</name>
</gene>
<reference evidence="10" key="1">
    <citation type="journal article" date="2014" name="Int. J. Syst. Evol. Microbiol.">
        <title>Complete genome sequence of Corynebacterium casei LMG S-19264T (=DSM 44701T), isolated from a smear-ripened cheese.</title>
        <authorList>
            <consortium name="US DOE Joint Genome Institute (JGI-PGF)"/>
            <person name="Walter F."/>
            <person name="Albersmeier A."/>
            <person name="Kalinowski J."/>
            <person name="Ruckert C."/>
        </authorList>
    </citation>
    <scope>NUCLEOTIDE SEQUENCE</scope>
    <source>
        <strain evidence="10">CGMCC 1.15493</strain>
    </source>
</reference>
<protein>
    <recommendedName>
        <fullName evidence="12">Methyl-accepting chemotaxis protein</fullName>
    </recommendedName>
</protein>
<dbReference type="CDD" id="cd11386">
    <property type="entry name" value="MCP_signal"/>
    <property type="match status" value="1"/>
</dbReference>
<dbReference type="InterPro" id="IPR004090">
    <property type="entry name" value="Chemotax_Me-accpt_rcpt"/>
</dbReference>
<dbReference type="PANTHER" id="PTHR43531">
    <property type="entry name" value="PROTEIN ICFG"/>
    <property type="match status" value="1"/>
</dbReference>
<evidence type="ECO:0000259" key="9">
    <source>
        <dbReference type="PROSITE" id="PS50885"/>
    </source>
</evidence>
<dbReference type="InterPro" id="IPR029150">
    <property type="entry name" value="dCache_3"/>
</dbReference>
<comment type="caution">
    <text evidence="10">The sequence shown here is derived from an EMBL/GenBank/DDBJ whole genome shotgun (WGS) entry which is preliminary data.</text>
</comment>
<feature type="domain" description="HAMP" evidence="9">
    <location>
        <begin position="395"/>
        <end position="441"/>
    </location>
</feature>
<dbReference type="SMART" id="SM00283">
    <property type="entry name" value="MA"/>
    <property type="match status" value="1"/>
</dbReference>
<dbReference type="InterPro" id="IPR003660">
    <property type="entry name" value="HAMP_dom"/>
</dbReference>
<dbReference type="Pfam" id="PF14827">
    <property type="entry name" value="dCache_3"/>
    <property type="match status" value="1"/>
</dbReference>
<evidence type="ECO:0000259" key="8">
    <source>
        <dbReference type="PROSITE" id="PS50111"/>
    </source>
</evidence>
<dbReference type="AlphaFoldDB" id="A0A916XSJ0"/>
<feature type="domain" description="HAMP" evidence="9">
    <location>
        <begin position="308"/>
        <end position="361"/>
    </location>
</feature>
<dbReference type="PANTHER" id="PTHR43531:SF11">
    <property type="entry name" value="METHYL-ACCEPTING CHEMOTAXIS PROTEIN 3"/>
    <property type="match status" value="1"/>
</dbReference>
<evidence type="ECO:0000313" key="10">
    <source>
        <dbReference type="EMBL" id="GGD04003.1"/>
    </source>
</evidence>
<dbReference type="FunFam" id="1.10.287.950:FF:000001">
    <property type="entry name" value="Methyl-accepting chemotaxis sensory transducer"/>
    <property type="match status" value="1"/>
</dbReference>
<reference evidence="10" key="2">
    <citation type="submission" date="2020-09" db="EMBL/GenBank/DDBJ databases">
        <authorList>
            <person name="Sun Q."/>
            <person name="Zhou Y."/>
        </authorList>
    </citation>
    <scope>NUCLEOTIDE SEQUENCE</scope>
    <source>
        <strain evidence="10">CGMCC 1.15493</strain>
    </source>
</reference>
<evidence type="ECO:0000256" key="6">
    <source>
        <dbReference type="SAM" id="MobiDB-lite"/>
    </source>
</evidence>
<dbReference type="SUPFAM" id="SSF58104">
    <property type="entry name" value="Methyl-accepting chemotaxis protein (MCP) signaling domain"/>
    <property type="match status" value="1"/>
</dbReference>
<evidence type="ECO:0008006" key="12">
    <source>
        <dbReference type="Google" id="ProtNLM"/>
    </source>
</evidence>
<dbReference type="InterPro" id="IPR051310">
    <property type="entry name" value="MCP_chemotaxis"/>
</dbReference>
<dbReference type="SUPFAM" id="SSF158472">
    <property type="entry name" value="HAMP domain-like"/>
    <property type="match status" value="1"/>
</dbReference>
<evidence type="ECO:0000256" key="5">
    <source>
        <dbReference type="SAM" id="Coils"/>
    </source>
</evidence>
<dbReference type="CDD" id="cd06225">
    <property type="entry name" value="HAMP"/>
    <property type="match status" value="1"/>
</dbReference>
<keyword evidence="7" id="KW-1133">Transmembrane helix</keyword>
<dbReference type="GO" id="GO:0016020">
    <property type="term" value="C:membrane"/>
    <property type="evidence" value="ECO:0007669"/>
    <property type="project" value="UniProtKB-SubCell"/>
</dbReference>
<dbReference type="Gene3D" id="6.10.340.10">
    <property type="match status" value="1"/>
</dbReference>
<dbReference type="InterPro" id="IPR004089">
    <property type="entry name" value="MCPsignal_dom"/>
</dbReference>
<feature type="domain" description="Methyl-accepting transducer" evidence="8">
    <location>
        <begin position="446"/>
        <end position="675"/>
    </location>
</feature>
<name>A0A916XSJ0_9HYPH</name>
<dbReference type="PRINTS" id="PR00260">
    <property type="entry name" value="CHEMTRNSDUCR"/>
</dbReference>
<dbReference type="RefSeq" id="WP_188848828.1">
    <property type="nucleotide sequence ID" value="NZ_BMJJ01000001.1"/>
</dbReference>
<proteinExistence type="inferred from homology"/>
<organism evidence="10 11">
    <name type="scientific">Aureimonas glaciei</name>
    <dbReference type="NCBI Taxonomy" id="1776957"/>
    <lineage>
        <taxon>Bacteria</taxon>
        <taxon>Pseudomonadati</taxon>
        <taxon>Pseudomonadota</taxon>
        <taxon>Alphaproteobacteria</taxon>
        <taxon>Hyphomicrobiales</taxon>
        <taxon>Aurantimonadaceae</taxon>
        <taxon>Aureimonas</taxon>
    </lineage>
</organism>
<evidence type="ECO:0000256" key="3">
    <source>
        <dbReference type="ARBA" id="ARBA00029447"/>
    </source>
</evidence>
<keyword evidence="7" id="KW-0472">Membrane</keyword>
<dbReference type="GO" id="GO:0006935">
    <property type="term" value="P:chemotaxis"/>
    <property type="evidence" value="ECO:0007669"/>
    <property type="project" value="UniProtKB-KW"/>
</dbReference>
<evidence type="ECO:0000256" key="2">
    <source>
        <dbReference type="ARBA" id="ARBA00022500"/>
    </source>
</evidence>
<evidence type="ECO:0000256" key="7">
    <source>
        <dbReference type="SAM" id="Phobius"/>
    </source>
</evidence>
<accession>A0A916XSJ0</accession>
<feature type="region of interest" description="Disordered" evidence="6">
    <location>
        <begin position="692"/>
        <end position="749"/>
    </location>
</feature>
<feature type="transmembrane region" description="Helical" evidence="7">
    <location>
        <begin position="12"/>
        <end position="35"/>
    </location>
</feature>
<evidence type="ECO:0000256" key="1">
    <source>
        <dbReference type="ARBA" id="ARBA00004370"/>
    </source>
</evidence>
<dbReference type="EMBL" id="BMJJ01000001">
    <property type="protein sequence ID" value="GGD04003.1"/>
    <property type="molecule type" value="Genomic_DNA"/>
</dbReference>
<dbReference type="Gene3D" id="1.10.287.950">
    <property type="entry name" value="Methyl-accepting chemotaxis protein"/>
    <property type="match status" value="1"/>
</dbReference>